<evidence type="ECO:0000256" key="2">
    <source>
        <dbReference type="SAM" id="MobiDB-lite"/>
    </source>
</evidence>
<dbReference type="InterPro" id="IPR016197">
    <property type="entry name" value="Chromo-like_dom_sf"/>
</dbReference>
<feature type="compositionally biased region" description="Basic and acidic residues" evidence="2">
    <location>
        <begin position="167"/>
        <end position="177"/>
    </location>
</feature>
<dbReference type="STRING" id="1262450.S3BSE8"/>
<dbReference type="AlphaFoldDB" id="S3BSE8"/>
<dbReference type="Pfam" id="PF00385">
    <property type="entry name" value="Chromo"/>
    <property type="match status" value="1"/>
</dbReference>
<evidence type="ECO:0000259" key="3">
    <source>
        <dbReference type="SMART" id="SM00298"/>
    </source>
</evidence>
<feature type="compositionally biased region" description="Basic and acidic residues" evidence="2">
    <location>
        <begin position="411"/>
        <end position="444"/>
    </location>
</feature>
<evidence type="ECO:0000313" key="4">
    <source>
        <dbReference type="EMBL" id="EPE04189.1"/>
    </source>
</evidence>
<feature type="compositionally biased region" description="Acidic residues" evidence="2">
    <location>
        <begin position="463"/>
        <end position="474"/>
    </location>
</feature>
<name>S3BSE8_OPHP1</name>
<dbReference type="Gene3D" id="2.40.50.40">
    <property type="match status" value="1"/>
</dbReference>
<feature type="domain" description="Chromo" evidence="3">
    <location>
        <begin position="473"/>
        <end position="545"/>
    </location>
</feature>
<dbReference type="eggNOG" id="ENOG502RA4K">
    <property type="taxonomic scope" value="Eukaryota"/>
</dbReference>
<feature type="compositionally biased region" description="Low complexity" evidence="2">
    <location>
        <begin position="306"/>
        <end position="327"/>
    </location>
</feature>
<sequence length="595" mass="66357">MARPRRAQPAPSWASSSRMTKPIRSTSKRTKTNATSKANTNLQVVLYDRPRYVAGVSSVPSGPISLVPPRDCDAYIIDKVVTPFDGWGAQAATAEEYDTDEEDARYAADPARRTVQRVLNYVVGWPDEPYARELVPCTQILDYVSPYTLEAYEYELCERQRQRREKPHFMARETEKATKKKKKQTEKKKSEKWEKRTGEARAENSTGQQRDGDGKFLPKGSSTPSKTAASTQMSQMSQIKLDSPVASLGLSPSKQASLSQPVVSLSLSLSSLSSLSPNKQRMPQGLPQTQTTLSLKRPYDKFVDHVATTATATPTETETESVSVSVSEDSDEHSDEDELHVSLPRVTPIPLPTFAPVLSASSASKPTPTPTSASASTSTLPPLPRSTSSSSSSRKITRVSPPRVTGMRSEALTKRVKVEDAKEKPGRKDGKEEKVERKEKREIRVTPIPPPVYHKSKPKEQPPDEPEDPEEDLYEVDRLEGDCYTYVDDDADGAVPQDGMPVPKKLVQYFSVRWKGDWPPDQNPTWEPAENLPPRMVQQYLRKLDRQEQAQWQSPLASQLGQDHRHQREELLGLSSDNDDDASQDDVKPVVFSDI</sequence>
<reference evidence="4 5" key="1">
    <citation type="journal article" date="2013" name="BMC Genomics">
        <title>The genome and transcriptome of the pine saprophyte Ophiostoma piceae, and a comparison with the bark beetle-associated pine pathogen Grosmannia clavigera.</title>
        <authorList>
            <person name="Haridas S."/>
            <person name="Wang Y."/>
            <person name="Lim L."/>
            <person name="Massoumi Alamouti S."/>
            <person name="Jackman S."/>
            <person name="Docking R."/>
            <person name="Robertson G."/>
            <person name="Birol I."/>
            <person name="Bohlmann J."/>
            <person name="Breuil C."/>
        </authorList>
    </citation>
    <scope>NUCLEOTIDE SEQUENCE [LARGE SCALE GENOMIC DNA]</scope>
    <source>
        <strain evidence="4 5">UAMH 11346</strain>
    </source>
</reference>
<accession>S3BSE8</accession>
<feature type="compositionally biased region" description="Polar residues" evidence="2">
    <location>
        <begin position="220"/>
        <end position="238"/>
    </location>
</feature>
<organism evidence="4 5">
    <name type="scientific">Ophiostoma piceae (strain UAMH 11346)</name>
    <name type="common">Sap stain fungus</name>
    <dbReference type="NCBI Taxonomy" id="1262450"/>
    <lineage>
        <taxon>Eukaryota</taxon>
        <taxon>Fungi</taxon>
        <taxon>Dikarya</taxon>
        <taxon>Ascomycota</taxon>
        <taxon>Pezizomycotina</taxon>
        <taxon>Sordariomycetes</taxon>
        <taxon>Sordariomycetidae</taxon>
        <taxon>Ophiostomatales</taxon>
        <taxon>Ophiostomataceae</taxon>
        <taxon>Ophiostoma</taxon>
    </lineage>
</organism>
<dbReference type="GO" id="GO:0006338">
    <property type="term" value="P:chromatin remodeling"/>
    <property type="evidence" value="ECO:0007669"/>
    <property type="project" value="UniProtKB-ARBA"/>
</dbReference>
<feature type="compositionally biased region" description="Polar residues" evidence="2">
    <location>
        <begin position="278"/>
        <end position="293"/>
    </location>
</feature>
<evidence type="ECO:0000313" key="5">
    <source>
        <dbReference type="Proteomes" id="UP000016923"/>
    </source>
</evidence>
<proteinExistence type="predicted"/>
<feature type="region of interest" description="Disordered" evidence="2">
    <location>
        <begin position="545"/>
        <end position="595"/>
    </location>
</feature>
<feature type="compositionally biased region" description="Low complexity" evidence="2">
    <location>
        <begin position="359"/>
        <end position="394"/>
    </location>
</feature>
<feature type="region of interest" description="Disordered" evidence="2">
    <location>
        <begin position="162"/>
        <end position="238"/>
    </location>
</feature>
<feature type="region of interest" description="Disordered" evidence="2">
    <location>
        <begin position="273"/>
        <end position="293"/>
    </location>
</feature>
<feature type="compositionally biased region" description="Basic and acidic residues" evidence="2">
    <location>
        <begin position="562"/>
        <end position="571"/>
    </location>
</feature>
<feature type="compositionally biased region" description="Polar residues" evidence="2">
    <location>
        <begin position="549"/>
        <end position="561"/>
    </location>
</feature>
<feature type="compositionally biased region" description="Acidic residues" evidence="2">
    <location>
        <begin position="328"/>
        <end position="338"/>
    </location>
</feature>
<evidence type="ECO:0000256" key="1">
    <source>
        <dbReference type="ARBA" id="ARBA00011353"/>
    </source>
</evidence>
<dbReference type="SUPFAM" id="SSF54160">
    <property type="entry name" value="Chromo domain-like"/>
    <property type="match status" value="1"/>
</dbReference>
<feature type="region of interest" description="Disordered" evidence="2">
    <location>
        <begin position="1"/>
        <end position="37"/>
    </location>
</feature>
<dbReference type="OrthoDB" id="3543857at2759"/>
<dbReference type="CDD" id="cd00024">
    <property type="entry name" value="CD_CSD"/>
    <property type="match status" value="1"/>
</dbReference>
<dbReference type="SMART" id="SM00298">
    <property type="entry name" value="CHROMO"/>
    <property type="match status" value="1"/>
</dbReference>
<feature type="region of interest" description="Disordered" evidence="2">
    <location>
        <begin position="306"/>
        <end position="479"/>
    </location>
</feature>
<keyword evidence="5" id="KW-1185">Reference proteome</keyword>
<dbReference type="EMBL" id="KE148162">
    <property type="protein sequence ID" value="EPE04189.1"/>
    <property type="molecule type" value="Genomic_DNA"/>
</dbReference>
<dbReference type="InterPro" id="IPR023780">
    <property type="entry name" value="Chromo_domain"/>
</dbReference>
<gene>
    <name evidence="4" type="ORF">F503_04704</name>
</gene>
<dbReference type="VEuPathDB" id="FungiDB:F503_04704"/>
<feature type="compositionally biased region" description="Basic and acidic residues" evidence="2">
    <location>
        <begin position="187"/>
        <end position="202"/>
    </location>
</feature>
<protein>
    <submittedName>
        <fullName evidence="4">Chromo domain-containing protein</fullName>
    </submittedName>
</protein>
<dbReference type="Proteomes" id="UP000016923">
    <property type="component" value="Unassembled WGS sequence"/>
</dbReference>
<dbReference type="OMA" id="TYIVAWH"/>
<dbReference type="InterPro" id="IPR000953">
    <property type="entry name" value="Chromo/chromo_shadow_dom"/>
</dbReference>
<comment type="subunit">
    <text evidence="1">Component of the NuA4 histone acetyltransferase complex.</text>
</comment>
<dbReference type="HOGENOM" id="CLU_030426_0_0_1"/>